<sequence>MCVSSHERSVEFNKSTGNNKIRSTNLLGNFEQGHVLNGSKIIREKISATYGNYSITKKQAIAIVNKCKEEYDSVLEGIEEKTHWDAKRKRHVPDTPKQGYLAKAARLSHLNLAGVKTSDRLFDYAVKVAKHCYEKYLKGELDSAEKNPKKRFRVAGGGRETKVPGVRDTSFEWLSCKHIAMQVFHDNHLMLEDFDKSF</sequence>
<evidence type="ECO:0000313" key="2">
    <source>
        <dbReference type="Proteomes" id="UP001162480"/>
    </source>
</evidence>
<proteinExistence type="predicted"/>
<evidence type="ECO:0000313" key="1">
    <source>
        <dbReference type="EMBL" id="CAI9715234.1"/>
    </source>
</evidence>
<name>A0AA36EVX0_OCTVU</name>
<dbReference type="AlphaFoldDB" id="A0AA36EVX0"/>
<organism evidence="1 2">
    <name type="scientific">Octopus vulgaris</name>
    <name type="common">Common octopus</name>
    <dbReference type="NCBI Taxonomy" id="6645"/>
    <lineage>
        <taxon>Eukaryota</taxon>
        <taxon>Metazoa</taxon>
        <taxon>Spiralia</taxon>
        <taxon>Lophotrochozoa</taxon>
        <taxon>Mollusca</taxon>
        <taxon>Cephalopoda</taxon>
        <taxon>Coleoidea</taxon>
        <taxon>Octopodiformes</taxon>
        <taxon>Octopoda</taxon>
        <taxon>Incirrata</taxon>
        <taxon>Octopodidae</taxon>
        <taxon>Octopus</taxon>
    </lineage>
</organism>
<accession>A0AA36EVX0</accession>
<protein>
    <submittedName>
        <fullName evidence="1">Uncharacterized protein</fullName>
    </submittedName>
</protein>
<keyword evidence="2" id="KW-1185">Reference proteome</keyword>
<reference evidence="1" key="1">
    <citation type="submission" date="2023-08" db="EMBL/GenBank/DDBJ databases">
        <authorList>
            <person name="Alioto T."/>
            <person name="Alioto T."/>
            <person name="Gomez Garrido J."/>
        </authorList>
    </citation>
    <scope>NUCLEOTIDE SEQUENCE</scope>
</reference>
<dbReference type="Proteomes" id="UP001162480">
    <property type="component" value="Chromosome 1"/>
</dbReference>
<gene>
    <name evidence="1" type="ORF">OCTVUL_1B018539</name>
</gene>
<dbReference type="EMBL" id="OX597814">
    <property type="protein sequence ID" value="CAI9715234.1"/>
    <property type="molecule type" value="Genomic_DNA"/>
</dbReference>